<dbReference type="GO" id="GO:0051715">
    <property type="term" value="P:cytolysis in another organism"/>
    <property type="evidence" value="ECO:0007669"/>
    <property type="project" value="InterPro"/>
</dbReference>
<evidence type="ECO:0000256" key="1">
    <source>
        <dbReference type="ARBA" id="ARBA00004175"/>
    </source>
</evidence>
<feature type="chain" id="PRO_5015939782" evidence="14">
    <location>
        <begin position="20"/>
        <end position="212"/>
    </location>
</feature>
<feature type="signal peptide" evidence="14">
    <location>
        <begin position="1"/>
        <end position="19"/>
    </location>
</feature>
<dbReference type="AlphaFoldDB" id="A0A2U8QNT5"/>
<dbReference type="SMR" id="A0A2U8QNT5"/>
<evidence type="ECO:0000256" key="3">
    <source>
        <dbReference type="ARBA" id="ARBA00004613"/>
    </source>
</evidence>
<dbReference type="Gene3D" id="2.60.270.20">
    <property type="entry name" value="Cytolysin/lectin"/>
    <property type="match status" value="1"/>
</dbReference>
<keyword evidence="9" id="KW-0204">Cytolysis</keyword>
<keyword evidence="14" id="KW-0732">Signal</keyword>
<keyword evidence="5" id="KW-0813">Transport</keyword>
<evidence type="ECO:0000256" key="10">
    <source>
        <dbReference type="ARBA" id="ARBA00023065"/>
    </source>
</evidence>
<keyword evidence="8" id="KW-0800">Toxin</keyword>
<evidence type="ECO:0000256" key="4">
    <source>
        <dbReference type="ARBA" id="ARBA00008399"/>
    </source>
</evidence>
<dbReference type="GO" id="GO:0046930">
    <property type="term" value="C:pore complex"/>
    <property type="evidence" value="ECO:0007669"/>
    <property type="project" value="InterPro"/>
</dbReference>
<keyword evidence="10" id="KW-0406">Ion transport</keyword>
<evidence type="ECO:0000256" key="9">
    <source>
        <dbReference type="ARBA" id="ARBA00022852"/>
    </source>
</evidence>
<dbReference type="SUPFAM" id="SSF63724">
    <property type="entry name" value="Cytolysin/lectin"/>
    <property type="match status" value="1"/>
</dbReference>
<evidence type="ECO:0000256" key="14">
    <source>
        <dbReference type="SAM" id="SignalP"/>
    </source>
</evidence>
<evidence type="ECO:0000313" key="15">
    <source>
        <dbReference type="EMBL" id="AWM11685.1"/>
    </source>
</evidence>
<evidence type="ECO:0000256" key="8">
    <source>
        <dbReference type="ARBA" id="ARBA00022656"/>
    </source>
</evidence>
<dbReference type="InterPro" id="IPR050677">
    <property type="entry name" value="Actinoporin_PFT"/>
</dbReference>
<dbReference type="GO" id="GO:0090729">
    <property type="term" value="F:toxin activity"/>
    <property type="evidence" value="ECO:0007669"/>
    <property type="project" value="UniProtKB-KW"/>
</dbReference>
<dbReference type="GO" id="GO:0006812">
    <property type="term" value="P:monoatomic cation transport"/>
    <property type="evidence" value="ECO:0007669"/>
    <property type="project" value="InterPro"/>
</dbReference>
<dbReference type="EMBL" id="MH327769">
    <property type="protein sequence ID" value="AWM11685.1"/>
    <property type="molecule type" value="mRNA"/>
</dbReference>
<dbReference type="InterPro" id="IPR015926">
    <property type="entry name" value="Cytolysin/lectin"/>
</dbReference>
<evidence type="ECO:0000256" key="11">
    <source>
        <dbReference type="ARBA" id="ARBA00023136"/>
    </source>
</evidence>
<keyword evidence="7" id="KW-1052">Target cell membrane</keyword>
<comment type="subcellular location">
    <subcellularLocation>
        <location evidence="2">Nematocyst</location>
    </subcellularLocation>
    <subcellularLocation>
        <location evidence="3">Secreted</location>
    </subcellularLocation>
    <subcellularLocation>
        <location evidence="1">Target cell membrane</location>
    </subcellularLocation>
</comment>
<dbReference type="GO" id="GO:0015267">
    <property type="term" value="F:channel activity"/>
    <property type="evidence" value="ECO:0007669"/>
    <property type="project" value="InterPro"/>
</dbReference>
<reference evidence="15" key="1">
    <citation type="journal article" date="2018" name="Toxicon">
        <title>Stichodactyla helianthus' de novo transcriptome assembly: Discovery of a new actinoporin isoform.</title>
        <authorList>
            <person name="Rivera-de-Torre E."/>
            <person name="Martinez-del-Pozo A."/>
            <person name="Garb J.E."/>
        </authorList>
    </citation>
    <scope>NUCLEOTIDE SEQUENCE</scope>
</reference>
<keyword evidence="13" id="KW-0166">Nematocyst</keyword>
<evidence type="ECO:0000256" key="6">
    <source>
        <dbReference type="ARBA" id="ARBA00022525"/>
    </source>
</evidence>
<dbReference type="GO" id="GO:0042151">
    <property type="term" value="C:nematocyst"/>
    <property type="evidence" value="ECO:0007669"/>
    <property type="project" value="UniProtKB-SubCell"/>
</dbReference>
<evidence type="ECO:0000256" key="2">
    <source>
        <dbReference type="ARBA" id="ARBA00004532"/>
    </source>
</evidence>
<dbReference type="Pfam" id="PF06369">
    <property type="entry name" value="Anemone_cytotox"/>
    <property type="match status" value="1"/>
</dbReference>
<dbReference type="GO" id="GO:0046931">
    <property type="term" value="P:pore complex assembly"/>
    <property type="evidence" value="ECO:0007669"/>
    <property type="project" value="InterPro"/>
</dbReference>
<keyword evidence="11" id="KW-0472">Membrane</keyword>
<keyword evidence="12" id="KW-1053">Target membrane</keyword>
<evidence type="ECO:0000256" key="13">
    <source>
        <dbReference type="ARBA" id="ARBA00023331"/>
    </source>
</evidence>
<evidence type="ECO:0000256" key="7">
    <source>
        <dbReference type="ARBA" id="ARBA00022537"/>
    </source>
</evidence>
<evidence type="ECO:0000256" key="5">
    <source>
        <dbReference type="ARBA" id="ARBA00022448"/>
    </source>
</evidence>
<protein>
    <submittedName>
        <fullName evidence="15">Actinoporin StnIII</fullName>
    </submittedName>
</protein>
<evidence type="ECO:0000256" key="12">
    <source>
        <dbReference type="ARBA" id="ARBA00023298"/>
    </source>
</evidence>
<dbReference type="GO" id="GO:0044218">
    <property type="term" value="C:other organism cell membrane"/>
    <property type="evidence" value="ECO:0007669"/>
    <property type="project" value="UniProtKB-KW"/>
</dbReference>
<dbReference type="InterPro" id="IPR009104">
    <property type="entry name" value="Anemon_actinoporin-like"/>
</dbReference>
<dbReference type="PANTHER" id="PTHR40388">
    <property type="entry name" value="BRYOPORIN"/>
    <property type="match status" value="1"/>
</dbReference>
<sequence length="212" mass="23724">MKRLVVLFLFVTMIYVTIAVPSGKELEDEKEDKRNPLAVAGAVIQGGTLTFQVLDKVLAELGKVSRKIAIGIDNESGRSWSALNTYFRSGTSHEILPENVPNHKALVYNARKSNGPVAKGIVAAFAYYMSDGNTLAVMFSVPFDYNLYSNWWDVRIYNGKRRADQKMYKDLYYGSPFKGDNGWHQKNLGYGLKMKGIMTSAGEAKLQIEISH</sequence>
<dbReference type="FunFam" id="2.60.270.20:FF:000001">
    <property type="entry name" value="DELTA-actitoxin-Afr1a"/>
    <property type="match status" value="1"/>
</dbReference>
<name>A0A2U8QNT5_STIHL</name>
<dbReference type="GO" id="GO:0005576">
    <property type="term" value="C:extracellular region"/>
    <property type="evidence" value="ECO:0007669"/>
    <property type="project" value="UniProtKB-SubCell"/>
</dbReference>
<comment type="similarity">
    <text evidence="4">Belongs to the actinoporin family. Sea anemone subfamily.</text>
</comment>
<organism evidence="15">
    <name type="scientific">Stichodactyla helianthus</name>
    <name type="common">Sun anemone</name>
    <name type="synonym">Stoichactis helianthus</name>
    <dbReference type="NCBI Taxonomy" id="6123"/>
    <lineage>
        <taxon>Eukaryota</taxon>
        <taxon>Metazoa</taxon>
        <taxon>Cnidaria</taxon>
        <taxon>Anthozoa</taxon>
        <taxon>Hexacorallia</taxon>
        <taxon>Actiniaria</taxon>
        <taxon>Stichodactylidae</taxon>
        <taxon>Stichodactyla</taxon>
    </lineage>
</organism>
<proteinExistence type="evidence at transcript level"/>
<dbReference type="GO" id="GO:0042802">
    <property type="term" value="F:identical protein binding"/>
    <property type="evidence" value="ECO:0007669"/>
    <property type="project" value="UniProtKB-ARBA"/>
</dbReference>
<dbReference type="PANTHER" id="PTHR40388:SF1">
    <property type="entry name" value="BRYOPORIN"/>
    <property type="match status" value="1"/>
</dbReference>
<keyword evidence="6" id="KW-0964">Secreted</keyword>
<accession>A0A2U8QNT5</accession>